<reference evidence="2 3" key="1">
    <citation type="journal article" date="2016" name="Genome Biol. Evol.">
        <title>Gene Family Evolution Reflects Adaptation to Soil Environmental Stressors in the Genome of the Collembolan Orchesella cincta.</title>
        <authorList>
            <person name="Faddeeva-Vakhrusheva A."/>
            <person name="Derks M.F."/>
            <person name="Anvar S.Y."/>
            <person name="Agamennone V."/>
            <person name="Suring W."/>
            <person name="Smit S."/>
            <person name="van Straalen N.M."/>
            <person name="Roelofs D."/>
        </authorList>
    </citation>
    <scope>NUCLEOTIDE SEQUENCE [LARGE SCALE GENOMIC DNA]</scope>
    <source>
        <tissue evidence="2">Mixed pool</tissue>
    </source>
</reference>
<evidence type="ECO:0000256" key="1">
    <source>
        <dbReference type="SAM" id="MobiDB-lite"/>
    </source>
</evidence>
<dbReference type="Proteomes" id="UP000094527">
    <property type="component" value="Unassembled WGS sequence"/>
</dbReference>
<feature type="compositionally biased region" description="Low complexity" evidence="1">
    <location>
        <begin position="130"/>
        <end position="142"/>
    </location>
</feature>
<protein>
    <submittedName>
        <fullName evidence="2">Putative zinc finger protein</fullName>
    </submittedName>
</protein>
<evidence type="ECO:0000313" key="3">
    <source>
        <dbReference type="Proteomes" id="UP000094527"/>
    </source>
</evidence>
<gene>
    <name evidence="2" type="ORF">Ocin01_06097</name>
</gene>
<keyword evidence="3" id="KW-1185">Reference proteome</keyword>
<name>A0A1D2N5S2_ORCCI</name>
<accession>A0A1D2N5S2</accession>
<dbReference type="AlphaFoldDB" id="A0A1D2N5S2"/>
<proteinExistence type="predicted"/>
<sequence>MLNISAAADSTTNTVAPLTESSSSTPAPASLLPWSKSDNNIMVNKAVPVVNRSLVPVNSNTSENHLSTQQASKTIKQFTSVRVTGNNKNNNSSPLSPSSATTATEDESNSENQHWKLQEKPDWLETMEQSSSPKCSSGPQSPDSEADKRRGRPRCTVRFTHANRHCPHHPDAMLKRSNDCVLRPVVTNDSVQGEQIKQWLER</sequence>
<comment type="caution">
    <text evidence="2">The sequence shown here is derived from an EMBL/GenBank/DDBJ whole genome shotgun (WGS) entry which is preliminary data.</text>
</comment>
<feature type="compositionally biased region" description="Low complexity" evidence="1">
    <location>
        <begin position="16"/>
        <end position="33"/>
    </location>
</feature>
<dbReference type="OrthoDB" id="3437960at2759"/>
<dbReference type="EMBL" id="LJIJ01000198">
    <property type="protein sequence ID" value="ODN00572.1"/>
    <property type="molecule type" value="Genomic_DNA"/>
</dbReference>
<feature type="region of interest" description="Disordered" evidence="1">
    <location>
        <begin position="1"/>
        <end position="35"/>
    </location>
</feature>
<organism evidence="2 3">
    <name type="scientific">Orchesella cincta</name>
    <name type="common">Springtail</name>
    <name type="synonym">Podura cincta</name>
    <dbReference type="NCBI Taxonomy" id="48709"/>
    <lineage>
        <taxon>Eukaryota</taxon>
        <taxon>Metazoa</taxon>
        <taxon>Ecdysozoa</taxon>
        <taxon>Arthropoda</taxon>
        <taxon>Hexapoda</taxon>
        <taxon>Collembola</taxon>
        <taxon>Entomobryomorpha</taxon>
        <taxon>Entomobryoidea</taxon>
        <taxon>Orchesellidae</taxon>
        <taxon>Orchesellinae</taxon>
        <taxon>Orchesella</taxon>
    </lineage>
</organism>
<evidence type="ECO:0000313" key="2">
    <source>
        <dbReference type="EMBL" id="ODN00572.1"/>
    </source>
</evidence>
<feature type="region of interest" description="Disordered" evidence="1">
    <location>
        <begin position="83"/>
        <end position="153"/>
    </location>
</feature>
<feature type="compositionally biased region" description="Low complexity" evidence="1">
    <location>
        <begin position="86"/>
        <end position="99"/>
    </location>
</feature>
<feature type="compositionally biased region" description="Basic and acidic residues" evidence="1">
    <location>
        <begin position="113"/>
        <end position="123"/>
    </location>
</feature>